<evidence type="ECO:0000256" key="1">
    <source>
        <dbReference type="SAM" id="Phobius"/>
    </source>
</evidence>
<evidence type="ECO:0008006" key="4">
    <source>
        <dbReference type="Google" id="ProtNLM"/>
    </source>
</evidence>
<keyword evidence="1" id="KW-0472">Membrane</keyword>
<keyword evidence="1" id="KW-0812">Transmembrane</keyword>
<keyword evidence="3" id="KW-1185">Reference proteome</keyword>
<keyword evidence="1" id="KW-1133">Transmembrane helix</keyword>
<name>A0ABW6CKB6_9CAUL</name>
<gene>
    <name evidence="2" type="ORF">OCL97_05965</name>
</gene>
<sequence length="77" mass="7707">MRALLGNFLRDGRGVASVEATIVLATLGVALIAGGYVAGPAVKAYAERLTNLVVEARCLSAAEAGQPLPVSCPTGPA</sequence>
<organism evidence="2 3">
    <name type="scientific">Phenylobacterium ferrooxidans</name>
    <dbReference type="NCBI Taxonomy" id="2982689"/>
    <lineage>
        <taxon>Bacteria</taxon>
        <taxon>Pseudomonadati</taxon>
        <taxon>Pseudomonadota</taxon>
        <taxon>Alphaproteobacteria</taxon>
        <taxon>Caulobacterales</taxon>
        <taxon>Caulobacteraceae</taxon>
        <taxon>Phenylobacterium</taxon>
    </lineage>
</organism>
<dbReference type="EMBL" id="JAOTJD010000008">
    <property type="protein sequence ID" value="MFD3263513.1"/>
    <property type="molecule type" value="Genomic_DNA"/>
</dbReference>
<comment type="caution">
    <text evidence="2">The sequence shown here is derived from an EMBL/GenBank/DDBJ whole genome shotgun (WGS) entry which is preliminary data.</text>
</comment>
<protein>
    <recommendedName>
        <fullName evidence="4">Flp family type IVb pilin</fullName>
    </recommendedName>
</protein>
<dbReference type="RefSeq" id="WP_377368495.1">
    <property type="nucleotide sequence ID" value="NZ_JAOTJD010000008.1"/>
</dbReference>
<dbReference type="Proteomes" id="UP001598130">
    <property type="component" value="Unassembled WGS sequence"/>
</dbReference>
<accession>A0ABW6CKB6</accession>
<reference evidence="2 3" key="1">
    <citation type="submission" date="2022-09" db="EMBL/GenBank/DDBJ databases">
        <title>New species of Phenylobacterium.</title>
        <authorList>
            <person name="Mieszkin S."/>
        </authorList>
    </citation>
    <scope>NUCLEOTIDE SEQUENCE [LARGE SCALE GENOMIC DNA]</scope>
    <source>
        <strain evidence="2 3">HK31-G</strain>
    </source>
</reference>
<evidence type="ECO:0000313" key="2">
    <source>
        <dbReference type="EMBL" id="MFD3263513.1"/>
    </source>
</evidence>
<feature type="transmembrane region" description="Helical" evidence="1">
    <location>
        <begin position="20"/>
        <end position="39"/>
    </location>
</feature>
<proteinExistence type="predicted"/>
<evidence type="ECO:0000313" key="3">
    <source>
        <dbReference type="Proteomes" id="UP001598130"/>
    </source>
</evidence>